<comment type="catalytic activity">
    <reaction evidence="8 9">
        <text>a ubiquinone + NADH + 5 H(+)(in) = a ubiquinol + NAD(+) + 4 H(+)(out)</text>
        <dbReference type="Rhea" id="RHEA:29091"/>
        <dbReference type="Rhea" id="RHEA-COMP:9565"/>
        <dbReference type="Rhea" id="RHEA-COMP:9566"/>
        <dbReference type="ChEBI" id="CHEBI:15378"/>
        <dbReference type="ChEBI" id="CHEBI:16389"/>
        <dbReference type="ChEBI" id="CHEBI:17976"/>
        <dbReference type="ChEBI" id="CHEBI:57540"/>
        <dbReference type="ChEBI" id="CHEBI:57945"/>
        <dbReference type="EC" id="7.1.1.2"/>
    </reaction>
</comment>
<dbReference type="GO" id="GO:0031966">
    <property type="term" value="C:mitochondrial membrane"/>
    <property type="evidence" value="ECO:0007669"/>
    <property type="project" value="UniProtKB-SubCell"/>
</dbReference>
<evidence type="ECO:0000256" key="3">
    <source>
        <dbReference type="ARBA" id="ARBA00021007"/>
    </source>
</evidence>
<sequence>MFSFLFSCLIVVTLLSMVFYVLSFKHNWMKEGGSPFECGFSSYFYSRFSFSIHYFLIGLIFLFLDLELSFLMPVLIEGSFSIWVKTSFVVFLSVLLLGILWEWKEKKLDWTF</sequence>
<gene>
    <name evidence="10" type="primary">nad3</name>
</gene>
<protein>
    <recommendedName>
        <fullName evidence="3 9">NADH-ubiquinone oxidoreductase chain 3</fullName>
        <ecNumber evidence="9">7.1.1.2</ecNumber>
    </recommendedName>
</protein>
<keyword evidence="5 9" id="KW-0812">Transmembrane</keyword>
<dbReference type="Pfam" id="PF00507">
    <property type="entry name" value="Oxidored_q4"/>
    <property type="match status" value="1"/>
</dbReference>
<comment type="similarity">
    <text evidence="2 9">Belongs to the complex I subunit 3 family.</text>
</comment>
<keyword evidence="4 9" id="KW-0813">Transport</keyword>
<dbReference type="Gene3D" id="1.20.58.1610">
    <property type="entry name" value="NADH:ubiquinone/plastoquinone oxidoreductase, chain 3"/>
    <property type="match status" value="1"/>
</dbReference>
<proteinExistence type="inferred from homology"/>
<evidence type="ECO:0000256" key="2">
    <source>
        <dbReference type="ARBA" id="ARBA00008472"/>
    </source>
</evidence>
<keyword evidence="9" id="KW-0520">NAD</keyword>
<dbReference type="GO" id="GO:0030964">
    <property type="term" value="C:NADH dehydrogenase complex"/>
    <property type="evidence" value="ECO:0007669"/>
    <property type="project" value="TreeGrafter"/>
</dbReference>
<dbReference type="AlphaFoldDB" id="A0A0U2PXH1"/>
<keyword evidence="9 10" id="KW-0496">Mitochondrion</keyword>
<name>A0A0U2PXH1_9ACAR</name>
<keyword evidence="9" id="KW-1278">Translocase</keyword>
<dbReference type="InterPro" id="IPR038430">
    <property type="entry name" value="NDAH_ubi_oxred_su3_sf"/>
</dbReference>
<dbReference type="PANTHER" id="PTHR11058:SF9">
    <property type="entry name" value="NADH-UBIQUINONE OXIDOREDUCTASE CHAIN 3"/>
    <property type="match status" value="1"/>
</dbReference>
<feature type="transmembrane region" description="Helical" evidence="9">
    <location>
        <begin position="82"/>
        <end position="101"/>
    </location>
</feature>
<evidence type="ECO:0000313" key="10">
    <source>
        <dbReference type="EMBL" id="ALK03788.1"/>
    </source>
</evidence>
<comment type="function">
    <text evidence="9">Core subunit of the mitochondrial membrane respiratory chain NADH dehydrogenase (Complex I) which catalyzes electron transfer from NADH through the respiratory chain, using ubiquinone as an electron acceptor. Essential for the catalytic activity of complex I.</text>
</comment>
<keyword evidence="9" id="KW-0679">Respiratory chain</keyword>
<dbReference type="EMBL" id="KR604966">
    <property type="protein sequence ID" value="ALK03788.1"/>
    <property type="molecule type" value="Genomic_DNA"/>
</dbReference>
<dbReference type="PANTHER" id="PTHR11058">
    <property type="entry name" value="NADH-UBIQUINONE OXIDOREDUCTASE CHAIN 3"/>
    <property type="match status" value="1"/>
</dbReference>
<dbReference type="InterPro" id="IPR000440">
    <property type="entry name" value="NADH_UbQ/plastoQ_OxRdtase_su3"/>
</dbReference>
<keyword evidence="6 9" id="KW-1133">Transmembrane helix</keyword>
<evidence type="ECO:0000256" key="7">
    <source>
        <dbReference type="ARBA" id="ARBA00023136"/>
    </source>
</evidence>
<accession>A0A0U2PXH1</accession>
<evidence type="ECO:0000256" key="8">
    <source>
        <dbReference type="ARBA" id="ARBA00049551"/>
    </source>
</evidence>
<evidence type="ECO:0000256" key="6">
    <source>
        <dbReference type="ARBA" id="ARBA00022989"/>
    </source>
</evidence>
<evidence type="ECO:0000256" key="4">
    <source>
        <dbReference type="ARBA" id="ARBA00022448"/>
    </source>
</evidence>
<feature type="transmembrane region" description="Helical" evidence="9">
    <location>
        <begin position="52"/>
        <end position="75"/>
    </location>
</feature>
<evidence type="ECO:0000256" key="9">
    <source>
        <dbReference type="RuleBase" id="RU003640"/>
    </source>
</evidence>
<keyword evidence="9" id="KW-0249">Electron transport</keyword>
<reference evidence="10" key="2">
    <citation type="journal article" date="2016" name="Sci. Rep.">
        <title>Mitochondrial genome evolution and tRNA truncation in Acariformes mites: new evidence from eriophyoid mites.</title>
        <authorList>
            <person name="Xue X.F."/>
            <person name="Guo J.F."/>
            <person name="Dong Y."/>
            <person name="Hong X.Y."/>
            <person name="Shao R."/>
        </authorList>
    </citation>
    <scope>NUCLEOTIDE SEQUENCE</scope>
</reference>
<evidence type="ECO:0000256" key="1">
    <source>
        <dbReference type="ARBA" id="ARBA00004370"/>
    </source>
</evidence>
<keyword evidence="9" id="KW-0830">Ubiquinone</keyword>
<dbReference type="EC" id="7.1.1.2" evidence="9"/>
<organism evidence="10">
    <name type="scientific">Epitrimerus sabinae</name>
    <dbReference type="NCBI Taxonomy" id="1452570"/>
    <lineage>
        <taxon>Eukaryota</taxon>
        <taxon>Metazoa</taxon>
        <taxon>Ecdysozoa</taxon>
        <taxon>Arthropoda</taxon>
        <taxon>Chelicerata</taxon>
        <taxon>Arachnida</taxon>
        <taxon>Acari</taxon>
        <taxon>Acariformes</taxon>
        <taxon>Trombidiformes</taxon>
        <taxon>Prostigmata</taxon>
        <taxon>Eupodina</taxon>
        <taxon>Eriophyoidea</taxon>
        <taxon>Eriophyidae</taxon>
        <taxon>Phyllocoptinae</taxon>
        <taxon>Phyllocoptini</taxon>
        <taxon>Epitrimerus</taxon>
    </lineage>
</organism>
<evidence type="ECO:0000256" key="5">
    <source>
        <dbReference type="ARBA" id="ARBA00022692"/>
    </source>
</evidence>
<geneLocation type="mitochondrion" evidence="10"/>
<dbReference type="GO" id="GO:0008137">
    <property type="term" value="F:NADH dehydrogenase (ubiquinone) activity"/>
    <property type="evidence" value="ECO:0007669"/>
    <property type="project" value="UniProtKB-UniRule"/>
</dbReference>
<comment type="subcellular location">
    <subcellularLocation>
        <location evidence="1">Membrane</location>
    </subcellularLocation>
    <subcellularLocation>
        <location evidence="9">Mitochondrion membrane</location>
        <topology evidence="9">Multi-pass membrane protein</topology>
    </subcellularLocation>
</comment>
<reference evidence="10" key="1">
    <citation type="submission" date="2015-05" db="EMBL/GenBank/DDBJ databases">
        <authorList>
            <person name="Wang D.B."/>
            <person name="Wang M."/>
        </authorList>
    </citation>
    <scope>NUCLEOTIDE SEQUENCE</scope>
</reference>
<keyword evidence="7 9" id="KW-0472">Membrane</keyword>